<feature type="compositionally biased region" description="Polar residues" evidence="1">
    <location>
        <begin position="1"/>
        <end position="14"/>
    </location>
</feature>
<keyword evidence="2" id="KW-1133">Transmembrane helix</keyword>
<dbReference type="InterPro" id="IPR036787">
    <property type="entry name" value="T_IF-3_N_sf"/>
</dbReference>
<feature type="compositionally biased region" description="Low complexity" evidence="1">
    <location>
        <begin position="259"/>
        <end position="272"/>
    </location>
</feature>
<accession>A0A812IVA6</accession>
<evidence type="ECO:0000256" key="1">
    <source>
        <dbReference type="SAM" id="MobiDB-lite"/>
    </source>
</evidence>
<evidence type="ECO:0000313" key="4">
    <source>
        <dbReference type="EMBL" id="CAE7185841.1"/>
    </source>
</evidence>
<evidence type="ECO:0000256" key="2">
    <source>
        <dbReference type="SAM" id="Phobius"/>
    </source>
</evidence>
<dbReference type="Proteomes" id="UP000601435">
    <property type="component" value="Unassembled WGS sequence"/>
</dbReference>
<dbReference type="InterPro" id="IPR019814">
    <property type="entry name" value="Translation_initiation_fac_3_N"/>
</dbReference>
<organism evidence="4 5">
    <name type="scientific">Symbiodinium necroappetens</name>
    <dbReference type="NCBI Taxonomy" id="1628268"/>
    <lineage>
        <taxon>Eukaryota</taxon>
        <taxon>Sar</taxon>
        <taxon>Alveolata</taxon>
        <taxon>Dinophyceae</taxon>
        <taxon>Suessiales</taxon>
        <taxon>Symbiodiniaceae</taxon>
        <taxon>Symbiodinium</taxon>
    </lineage>
</organism>
<feature type="transmembrane region" description="Helical" evidence="2">
    <location>
        <begin position="59"/>
        <end position="77"/>
    </location>
</feature>
<gene>
    <name evidence="4" type="ORF">SNEC2469_LOCUS896</name>
</gene>
<dbReference type="OrthoDB" id="21573at2759"/>
<dbReference type="GO" id="GO:0003743">
    <property type="term" value="F:translation initiation factor activity"/>
    <property type="evidence" value="ECO:0007669"/>
    <property type="project" value="InterPro"/>
</dbReference>
<proteinExistence type="predicted"/>
<reference evidence="4" key="1">
    <citation type="submission" date="2021-02" db="EMBL/GenBank/DDBJ databases">
        <authorList>
            <person name="Dougan E. K."/>
            <person name="Rhodes N."/>
            <person name="Thang M."/>
            <person name="Chan C."/>
        </authorList>
    </citation>
    <scope>NUCLEOTIDE SEQUENCE</scope>
</reference>
<name>A0A812IVA6_9DINO</name>
<dbReference type="Pfam" id="PF05198">
    <property type="entry name" value="IF3_N"/>
    <property type="match status" value="1"/>
</dbReference>
<keyword evidence="2" id="KW-0812">Transmembrane</keyword>
<dbReference type="Gene3D" id="3.10.20.80">
    <property type="entry name" value="Translation initiation factor 3 (IF-3), N-terminal domain"/>
    <property type="match status" value="1"/>
</dbReference>
<keyword evidence="5" id="KW-1185">Reference proteome</keyword>
<comment type="caution">
    <text evidence="4">The sequence shown here is derived from an EMBL/GenBank/DDBJ whole genome shotgun (WGS) entry which is preliminary data.</text>
</comment>
<feature type="region of interest" description="Disordered" evidence="1">
    <location>
        <begin position="1"/>
        <end position="51"/>
    </location>
</feature>
<feature type="domain" description="Translation initiation factor 3 N-terminal" evidence="3">
    <location>
        <begin position="101"/>
        <end position="155"/>
    </location>
</feature>
<dbReference type="AlphaFoldDB" id="A0A812IVA6"/>
<evidence type="ECO:0000259" key="3">
    <source>
        <dbReference type="Pfam" id="PF05198"/>
    </source>
</evidence>
<evidence type="ECO:0000313" key="5">
    <source>
        <dbReference type="Proteomes" id="UP000601435"/>
    </source>
</evidence>
<feature type="region of interest" description="Disordered" evidence="1">
    <location>
        <begin position="221"/>
        <end position="279"/>
    </location>
</feature>
<dbReference type="EMBL" id="CAJNJA010005221">
    <property type="protein sequence ID" value="CAE7185841.1"/>
    <property type="molecule type" value="Genomic_DNA"/>
</dbReference>
<keyword evidence="2" id="KW-0472">Membrane</keyword>
<sequence length="407" mass="43158">MKANTASIISQSGGIQAGSAREQSAPPLEVERDPYSPARSRPGGGPPARSIPGCRSRPLLAFAALVAALVGSCSFVVPQHLKVRAPSVACGAAQKKKEYKVNEEIRANEVRVIGIVSDKLETGPARMEEANEIMSLRDALEIARSKGVDVILINEEPAWSFGSSGFSLQGHLPLRLSKGPPHLLRAAASLCMGSQGDSDITQISFQFQGISISVTKSRSPAVPLGLNPDTPPSEPGVGSTPGPRCRPLSPEPVQREEPAASSSRPSSSSAAPVLEASGPSLTLPEEPVFPEVPSAWLLAAKVLRAKGLSGEARVKQAWTAGCWVREVLEGRRRFPPPTRKLDIANKHYAVARSANGSPPEIYSSQRDYFIAVCDLKTTASLSQGFPSELECRVYLDAAGITAYLPIC</sequence>
<protein>
    <recommendedName>
        <fullName evidence="3">Translation initiation factor 3 N-terminal domain-containing protein</fullName>
    </recommendedName>
</protein>